<dbReference type="Pfam" id="PF00561">
    <property type="entry name" value="Abhydrolase_1"/>
    <property type="match status" value="1"/>
</dbReference>
<dbReference type="InterPro" id="IPR050471">
    <property type="entry name" value="AB_hydrolase"/>
</dbReference>
<gene>
    <name evidence="2" type="ORF">GCM10023094_03230</name>
</gene>
<proteinExistence type="predicted"/>
<feature type="domain" description="AB hydrolase-1" evidence="1">
    <location>
        <begin position="41"/>
        <end position="268"/>
    </location>
</feature>
<keyword evidence="3" id="KW-1185">Reference proteome</keyword>
<dbReference type="PRINTS" id="PR00111">
    <property type="entry name" value="ABHYDROLASE"/>
</dbReference>
<reference evidence="3" key="1">
    <citation type="journal article" date="2019" name="Int. J. Syst. Evol. Microbiol.">
        <title>The Global Catalogue of Microorganisms (GCM) 10K type strain sequencing project: providing services to taxonomists for standard genome sequencing and annotation.</title>
        <authorList>
            <consortium name="The Broad Institute Genomics Platform"/>
            <consortium name="The Broad Institute Genome Sequencing Center for Infectious Disease"/>
            <person name="Wu L."/>
            <person name="Ma J."/>
        </authorList>
    </citation>
    <scope>NUCLEOTIDE SEQUENCE [LARGE SCALE GENOMIC DNA]</scope>
    <source>
        <strain evidence="3">JCM 32206</strain>
    </source>
</reference>
<dbReference type="InterPro" id="IPR000073">
    <property type="entry name" value="AB_hydrolase_1"/>
</dbReference>
<evidence type="ECO:0000313" key="3">
    <source>
        <dbReference type="Proteomes" id="UP001501183"/>
    </source>
</evidence>
<dbReference type="Gene3D" id="3.40.50.1820">
    <property type="entry name" value="alpha/beta hydrolase"/>
    <property type="match status" value="1"/>
</dbReference>
<evidence type="ECO:0000259" key="1">
    <source>
        <dbReference type="Pfam" id="PF00561"/>
    </source>
</evidence>
<sequence length="288" mass="31728">MPLHVHQSPEHRVTVGDVDLCVTTFGDRRWPPMLLPCTSRLFWEDGFCDRLAGGGRFVLRYDIRDTGRSTAYATGSPGYSLRDLVVDIIGLMDAFEFPRAHLVGFSVAGWICQLAALDHPDRVSALTLINTRPTSPGPADSDLPGHADRVIEFLAKAPDPDWSDRAAVIDYGVEQARVRAGAHGFDERESRQQTTRMVDRTTNMASSMRNLAFVEAGDRWRERLGDIAVPTLVVHGTDDPFFPYGNGQAMAREIPGADLLPLNGIGHELPPATWDRLLAAMLALQPES</sequence>
<evidence type="ECO:0000313" key="2">
    <source>
        <dbReference type="EMBL" id="GAA4471853.1"/>
    </source>
</evidence>
<comment type="caution">
    <text evidence="2">The sequence shown here is derived from an EMBL/GenBank/DDBJ whole genome shotgun (WGS) entry which is preliminary data.</text>
</comment>
<dbReference type="PANTHER" id="PTHR43433:SF5">
    <property type="entry name" value="AB HYDROLASE-1 DOMAIN-CONTAINING PROTEIN"/>
    <property type="match status" value="1"/>
</dbReference>
<protein>
    <recommendedName>
        <fullName evidence="1">AB hydrolase-1 domain-containing protein</fullName>
    </recommendedName>
</protein>
<dbReference type="EMBL" id="BAABFB010000010">
    <property type="protein sequence ID" value="GAA4471853.1"/>
    <property type="molecule type" value="Genomic_DNA"/>
</dbReference>
<dbReference type="Proteomes" id="UP001501183">
    <property type="component" value="Unassembled WGS sequence"/>
</dbReference>
<dbReference type="SUPFAM" id="SSF53474">
    <property type="entry name" value="alpha/beta-Hydrolases"/>
    <property type="match status" value="1"/>
</dbReference>
<dbReference type="PANTHER" id="PTHR43433">
    <property type="entry name" value="HYDROLASE, ALPHA/BETA FOLD FAMILY PROTEIN"/>
    <property type="match status" value="1"/>
</dbReference>
<accession>A0ABP8NV80</accession>
<dbReference type="InterPro" id="IPR029058">
    <property type="entry name" value="AB_hydrolase_fold"/>
</dbReference>
<name>A0ABP8NV80_9NOCA</name>
<organism evidence="2 3">
    <name type="scientific">Rhodococcus olei</name>
    <dbReference type="NCBI Taxonomy" id="2161675"/>
    <lineage>
        <taxon>Bacteria</taxon>
        <taxon>Bacillati</taxon>
        <taxon>Actinomycetota</taxon>
        <taxon>Actinomycetes</taxon>
        <taxon>Mycobacteriales</taxon>
        <taxon>Nocardiaceae</taxon>
        <taxon>Rhodococcus</taxon>
    </lineage>
</organism>